<dbReference type="PANTHER" id="PTHR46564:SF1">
    <property type="entry name" value="TRANSPOSASE"/>
    <property type="match status" value="1"/>
</dbReference>
<evidence type="ECO:0000313" key="3">
    <source>
        <dbReference type="Proteomes" id="UP000054538"/>
    </source>
</evidence>
<gene>
    <name evidence="2" type="ORF">PAXRUDRAFT_73402</name>
</gene>
<organism evidence="2 3">
    <name type="scientific">Paxillus rubicundulus Ve08.2h10</name>
    <dbReference type="NCBI Taxonomy" id="930991"/>
    <lineage>
        <taxon>Eukaryota</taxon>
        <taxon>Fungi</taxon>
        <taxon>Dikarya</taxon>
        <taxon>Basidiomycota</taxon>
        <taxon>Agaricomycotina</taxon>
        <taxon>Agaricomycetes</taxon>
        <taxon>Agaricomycetidae</taxon>
        <taxon>Boletales</taxon>
        <taxon>Paxilineae</taxon>
        <taxon>Paxillaceae</taxon>
        <taxon>Paxillus</taxon>
    </lineage>
</organism>
<feature type="non-terminal residue" evidence="2">
    <location>
        <position position="68"/>
    </location>
</feature>
<keyword evidence="3" id="KW-1185">Reference proteome</keyword>
<dbReference type="InterPro" id="IPR036397">
    <property type="entry name" value="RNaseH_sf"/>
</dbReference>
<dbReference type="HOGENOM" id="CLU_188058_1_0_1"/>
<feature type="non-terminal residue" evidence="2">
    <location>
        <position position="1"/>
    </location>
</feature>
<reference evidence="3" key="2">
    <citation type="submission" date="2015-01" db="EMBL/GenBank/DDBJ databases">
        <title>Evolutionary Origins and Diversification of the Mycorrhizal Mutualists.</title>
        <authorList>
            <consortium name="DOE Joint Genome Institute"/>
            <consortium name="Mycorrhizal Genomics Consortium"/>
            <person name="Kohler A."/>
            <person name="Kuo A."/>
            <person name="Nagy L.G."/>
            <person name="Floudas D."/>
            <person name="Copeland A."/>
            <person name="Barry K.W."/>
            <person name="Cichocki N."/>
            <person name="Veneault-Fourrey C."/>
            <person name="LaButti K."/>
            <person name="Lindquist E.A."/>
            <person name="Lipzen A."/>
            <person name="Lundell T."/>
            <person name="Morin E."/>
            <person name="Murat C."/>
            <person name="Riley R."/>
            <person name="Ohm R."/>
            <person name="Sun H."/>
            <person name="Tunlid A."/>
            <person name="Henrissat B."/>
            <person name="Grigoriev I.V."/>
            <person name="Hibbett D.S."/>
            <person name="Martin F."/>
        </authorList>
    </citation>
    <scope>NUCLEOTIDE SEQUENCE [LARGE SCALE GENOMIC DNA]</scope>
    <source>
        <strain evidence="3">Ve08.2h10</strain>
    </source>
</reference>
<evidence type="ECO:0000313" key="2">
    <source>
        <dbReference type="EMBL" id="KIK82784.1"/>
    </source>
</evidence>
<accession>A0A0D0DLJ7</accession>
<dbReference type="Proteomes" id="UP000054538">
    <property type="component" value="Unassembled WGS sequence"/>
</dbReference>
<dbReference type="PANTHER" id="PTHR46564">
    <property type="entry name" value="TRANSPOSASE"/>
    <property type="match status" value="1"/>
</dbReference>
<dbReference type="InParanoid" id="A0A0D0DLJ7"/>
<name>A0A0D0DLJ7_9AGAM</name>
<feature type="domain" description="Tc1-like transposase DDE" evidence="1">
    <location>
        <begin position="2"/>
        <end position="68"/>
    </location>
</feature>
<evidence type="ECO:0000259" key="1">
    <source>
        <dbReference type="Pfam" id="PF13358"/>
    </source>
</evidence>
<dbReference type="InterPro" id="IPR038717">
    <property type="entry name" value="Tc1-like_DDE_dom"/>
</dbReference>
<sequence length="68" mass="7779">YSVLPALDCDGIVALDIFEGSITKEIFIYFLREQVAPLLNPFPHPCSVVVMNNCHIHHDEEIRQIIED</sequence>
<dbReference type="GO" id="GO:0003676">
    <property type="term" value="F:nucleic acid binding"/>
    <property type="evidence" value="ECO:0007669"/>
    <property type="project" value="InterPro"/>
</dbReference>
<protein>
    <recommendedName>
        <fullName evidence="1">Tc1-like transposase DDE domain-containing protein</fullName>
    </recommendedName>
</protein>
<dbReference type="Gene3D" id="3.30.420.10">
    <property type="entry name" value="Ribonuclease H-like superfamily/Ribonuclease H"/>
    <property type="match status" value="1"/>
</dbReference>
<dbReference type="OrthoDB" id="2142724at2759"/>
<dbReference type="EMBL" id="KN825608">
    <property type="protein sequence ID" value="KIK82784.1"/>
    <property type="molecule type" value="Genomic_DNA"/>
</dbReference>
<dbReference type="Pfam" id="PF13358">
    <property type="entry name" value="DDE_3"/>
    <property type="match status" value="1"/>
</dbReference>
<dbReference type="AlphaFoldDB" id="A0A0D0DLJ7"/>
<proteinExistence type="predicted"/>
<reference evidence="2 3" key="1">
    <citation type="submission" date="2014-04" db="EMBL/GenBank/DDBJ databases">
        <authorList>
            <consortium name="DOE Joint Genome Institute"/>
            <person name="Kuo A."/>
            <person name="Kohler A."/>
            <person name="Jargeat P."/>
            <person name="Nagy L.G."/>
            <person name="Floudas D."/>
            <person name="Copeland A."/>
            <person name="Barry K.W."/>
            <person name="Cichocki N."/>
            <person name="Veneault-Fourrey C."/>
            <person name="LaButti K."/>
            <person name="Lindquist E.A."/>
            <person name="Lipzen A."/>
            <person name="Lundell T."/>
            <person name="Morin E."/>
            <person name="Murat C."/>
            <person name="Sun H."/>
            <person name="Tunlid A."/>
            <person name="Henrissat B."/>
            <person name="Grigoriev I.V."/>
            <person name="Hibbett D.S."/>
            <person name="Martin F."/>
            <person name="Nordberg H.P."/>
            <person name="Cantor M.N."/>
            <person name="Hua S.X."/>
        </authorList>
    </citation>
    <scope>NUCLEOTIDE SEQUENCE [LARGE SCALE GENOMIC DNA]</scope>
    <source>
        <strain evidence="2 3">Ve08.2h10</strain>
    </source>
</reference>